<dbReference type="AlphaFoldDB" id="A0A561TTQ1"/>
<evidence type="ECO:0000313" key="3">
    <source>
        <dbReference type="EMBL" id="TWF90473.1"/>
    </source>
</evidence>
<keyword evidence="4" id="KW-1185">Reference proteome</keyword>
<dbReference type="PRINTS" id="PR00111">
    <property type="entry name" value="ABHYDROLASE"/>
</dbReference>
<dbReference type="PRINTS" id="PR00412">
    <property type="entry name" value="EPOXHYDRLASE"/>
</dbReference>
<dbReference type="PANTHER" id="PTHR43329">
    <property type="entry name" value="EPOXIDE HYDROLASE"/>
    <property type="match status" value="1"/>
</dbReference>
<gene>
    <name evidence="3" type="ORF">FHX73_13520</name>
</gene>
<dbReference type="OrthoDB" id="3507586at2"/>
<evidence type="ECO:0000313" key="4">
    <source>
        <dbReference type="Proteomes" id="UP000317940"/>
    </source>
</evidence>
<dbReference type="SUPFAM" id="SSF53474">
    <property type="entry name" value="alpha/beta-Hydrolases"/>
    <property type="match status" value="1"/>
</dbReference>
<keyword evidence="1" id="KW-0378">Hydrolase</keyword>
<name>A0A561TTQ1_9ACTN</name>
<organism evidence="3 4">
    <name type="scientific">Kitasatospora viridis</name>
    <dbReference type="NCBI Taxonomy" id="281105"/>
    <lineage>
        <taxon>Bacteria</taxon>
        <taxon>Bacillati</taxon>
        <taxon>Actinomycetota</taxon>
        <taxon>Actinomycetes</taxon>
        <taxon>Kitasatosporales</taxon>
        <taxon>Streptomycetaceae</taxon>
        <taxon>Kitasatospora</taxon>
    </lineage>
</organism>
<dbReference type="Gene3D" id="3.40.50.1820">
    <property type="entry name" value="alpha/beta hydrolase"/>
    <property type="match status" value="1"/>
</dbReference>
<sequence length="300" mass="33685">MGDRPMPQLDGVSHRYVSARGVSFHVAEAGPADAPPVLLLHGFAQHWYAWHKVIPLLAADHRVICPDLRGCGWSDAPRTGYRSTELVADVLAVLDALELREPVRLVGHECGGWLGFLLCLAAPERVAGYLALNTSHPWRRAEGRLPLDAWRFWYTAFWEYPGIGRRVLRHWPGFTRFVLRHWTADPACWEPEVLEEFVQTVRTPGRSRAAEQWLWQFVLHDIPALVTGRHRGQRLTVPTLLLCGDQDPVTRPAREVEGIDVRVVTGGHLLPQEAPEVIAGAAREHFGRTVTMPAAEVERG</sequence>
<dbReference type="InterPro" id="IPR000073">
    <property type="entry name" value="AB_hydrolase_1"/>
</dbReference>
<dbReference type="InterPro" id="IPR000639">
    <property type="entry name" value="Epox_hydrolase-like"/>
</dbReference>
<dbReference type="InterPro" id="IPR029058">
    <property type="entry name" value="AB_hydrolase_fold"/>
</dbReference>
<evidence type="ECO:0000256" key="1">
    <source>
        <dbReference type="ARBA" id="ARBA00022801"/>
    </source>
</evidence>
<dbReference type="Pfam" id="PF00561">
    <property type="entry name" value="Abhydrolase_1"/>
    <property type="match status" value="1"/>
</dbReference>
<accession>A0A561TTQ1</accession>
<protein>
    <submittedName>
        <fullName evidence="3">Pimeloyl-ACP methyl ester carboxylesterase</fullName>
    </submittedName>
</protein>
<dbReference type="GO" id="GO:0016787">
    <property type="term" value="F:hydrolase activity"/>
    <property type="evidence" value="ECO:0007669"/>
    <property type="project" value="UniProtKB-KW"/>
</dbReference>
<comment type="caution">
    <text evidence="3">The sequence shown here is derived from an EMBL/GenBank/DDBJ whole genome shotgun (WGS) entry which is preliminary data.</text>
</comment>
<reference evidence="3 4" key="1">
    <citation type="submission" date="2019-06" db="EMBL/GenBank/DDBJ databases">
        <title>Sequencing the genomes of 1000 actinobacteria strains.</title>
        <authorList>
            <person name="Klenk H.-P."/>
        </authorList>
    </citation>
    <scope>NUCLEOTIDE SEQUENCE [LARGE SCALE GENOMIC DNA]</scope>
    <source>
        <strain evidence="3 4">DSM 44826</strain>
    </source>
</reference>
<dbReference type="EMBL" id="VIWT01000003">
    <property type="protein sequence ID" value="TWF90473.1"/>
    <property type="molecule type" value="Genomic_DNA"/>
</dbReference>
<evidence type="ECO:0000259" key="2">
    <source>
        <dbReference type="Pfam" id="PF00561"/>
    </source>
</evidence>
<dbReference type="RefSeq" id="WP_145909670.1">
    <property type="nucleotide sequence ID" value="NZ_BAAAMZ010000001.1"/>
</dbReference>
<dbReference type="Proteomes" id="UP000317940">
    <property type="component" value="Unassembled WGS sequence"/>
</dbReference>
<feature type="domain" description="AB hydrolase-1" evidence="2">
    <location>
        <begin position="35"/>
        <end position="277"/>
    </location>
</feature>
<proteinExistence type="predicted"/>